<dbReference type="EMBL" id="LRBV02000004">
    <property type="status" value="NOT_ANNOTATED_CDS"/>
    <property type="molecule type" value="Genomic_DNA"/>
</dbReference>
<dbReference type="GO" id="GO:0048046">
    <property type="term" value="C:apoplast"/>
    <property type="evidence" value="ECO:0007669"/>
    <property type="project" value="UniProtKB-SubCell"/>
</dbReference>
<keyword evidence="3" id="KW-0964">Secreted</keyword>
<evidence type="ECO:0000256" key="5">
    <source>
        <dbReference type="ARBA" id="ARBA00023591"/>
    </source>
</evidence>
<keyword evidence="2" id="KW-0052">Apoplast</keyword>
<dbReference type="InterPro" id="IPR006766">
    <property type="entry name" value="EXORDIUM-like"/>
</dbReference>
<evidence type="ECO:0000313" key="7">
    <source>
        <dbReference type="Proteomes" id="UP000594261"/>
    </source>
</evidence>
<dbReference type="Pfam" id="PF04674">
    <property type="entry name" value="Phi_1"/>
    <property type="match status" value="3"/>
</dbReference>
<comment type="similarity">
    <text evidence="5">Belongs to the EXORDIUM family.</text>
</comment>
<evidence type="ECO:0000313" key="6">
    <source>
        <dbReference type="EnsemblPlants" id="QL04p084146:mrna"/>
    </source>
</evidence>
<reference evidence="6" key="2">
    <citation type="submission" date="2021-01" db="UniProtKB">
        <authorList>
            <consortium name="EnsemblPlants"/>
        </authorList>
    </citation>
    <scope>IDENTIFICATION</scope>
</reference>
<dbReference type="PANTHER" id="PTHR31279:SF7">
    <property type="entry name" value="PROTEIN EXORDIUM-LIKE 3"/>
    <property type="match status" value="1"/>
</dbReference>
<accession>A0A7N2LL16</accession>
<dbReference type="Gramene" id="QL04p084146:mrna">
    <property type="protein sequence ID" value="QL04p084146:mrna"/>
    <property type="gene ID" value="QL04p084146"/>
</dbReference>
<reference evidence="6 7" key="1">
    <citation type="journal article" date="2016" name="G3 (Bethesda)">
        <title>First Draft Assembly and Annotation of the Genome of a California Endemic Oak Quercus lobata Nee (Fagaceae).</title>
        <authorList>
            <person name="Sork V.L."/>
            <person name="Fitz-Gibbon S.T."/>
            <person name="Puiu D."/>
            <person name="Crepeau M."/>
            <person name="Gugger P.F."/>
            <person name="Sherman R."/>
            <person name="Stevens K."/>
            <person name="Langley C.H."/>
            <person name="Pellegrini M."/>
            <person name="Salzberg S.L."/>
        </authorList>
    </citation>
    <scope>NUCLEOTIDE SEQUENCE [LARGE SCALE GENOMIC DNA]</scope>
    <source>
        <strain evidence="6 7">cv. SW786</strain>
    </source>
</reference>
<sequence length="313" mass="33666">MGYTLPFAWVENSQKLCPGVCAYPFAVPDYIPGIKPLKSPNGDMGVDGMKSLWVPLFTLPSVVGYTLPFAWVGNSQKVCPGVCAYPFAVPDYISGLKPLKSPNGDMSVDGMVSVNGHEIAELATNPFLNAWYGSGHGQDPSLKLEIADLCEGIYGTGGGVAYMGQLLNGVCAYPFAVPDYIPGLKPLKSPNGDMGVDGMVSVIGHEIAELATNPFLNAWYGSGHGQDPSLKLEIADLCEGIYGTGGGGSYMGQLLNGEDGVAFNMNGIRRWFLVQWVWNRVVNYWFEPNALDQNSNTNTVGHRSIFAEDNTTY</sequence>
<evidence type="ECO:0000256" key="2">
    <source>
        <dbReference type="ARBA" id="ARBA00022523"/>
    </source>
</evidence>
<protein>
    <submittedName>
        <fullName evidence="6">Uncharacterized protein</fullName>
    </submittedName>
</protein>
<dbReference type="InParanoid" id="A0A7N2LL16"/>
<keyword evidence="4" id="KW-0732">Signal</keyword>
<evidence type="ECO:0000256" key="3">
    <source>
        <dbReference type="ARBA" id="ARBA00022525"/>
    </source>
</evidence>
<dbReference type="PANTHER" id="PTHR31279">
    <property type="entry name" value="PROTEIN EXORDIUM-LIKE 5"/>
    <property type="match status" value="1"/>
</dbReference>
<evidence type="ECO:0000256" key="4">
    <source>
        <dbReference type="ARBA" id="ARBA00022729"/>
    </source>
</evidence>
<dbReference type="Proteomes" id="UP000594261">
    <property type="component" value="Chromosome 4"/>
</dbReference>
<proteinExistence type="inferred from homology"/>
<organism evidence="6 7">
    <name type="scientific">Quercus lobata</name>
    <name type="common">Valley oak</name>
    <dbReference type="NCBI Taxonomy" id="97700"/>
    <lineage>
        <taxon>Eukaryota</taxon>
        <taxon>Viridiplantae</taxon>
        <taxon>Streptophyta</taxon>
        <taxon>Embryophyta</taxon>
        <taxon>Tracheophyta</taxon>
        <taxon>Spermatophyta</taxon>
        <taxon>Magnoliopsida</taxon>
        <taxon>eudicotyledons</taxon>
        <taxon>Gunneridae</taxon>
        <taxon>Pentapetalae</taxon>
        <taxon>rosids</taxon>
        <taxon>fabids</taxon>
        <taxon>Fagales</taxon>
        <taxon>Fagaceae</taxon>
        <taxon>Quercus</taxon>
    </lineage>
</organism>
<keyword evidence="7" id="KW-1185">Reference proteome</keyword>
<comment type="subcellular location">
    <subcellularLocation>
        <location evidence="1">Secreted</location>
        <location evidence="1">Extracellular space</location>
        <location evidence="1">Apoplast</location>
    </subcellularLocation>
</comment>
<dbReference type="EnsemblPlants" id="QL04p084146:mrna">
    <property type="protein sequence ID" value="QL04p084146:mrna"/>
    <property type="gene ID" value="QL04p084146"/>
</dbReference>
<name>A0A7N2LL16_QUELO</name>
<evidence type="ECO:0000256" key="1">
    <source>
        <dbReference type="ARBA" id="ARBA00004271"/>
    </source>
</evidence>
<dbReference type="AlphaFoldDB" id="A0A7N2LL16"/>